<sequence length="139" mass="15432">MSTNSKQLSSETEPRVAVITLRAPQTQQRKKVVWTEDTVDNEHMNKKKSKCCCVYEKPHKFGESDSEDSDDECEHCAGHVERRKLKKSGTQQAAENSATATPTVQEETQPREPDTVITLQPVEPTPAPAPPDKDADNTA</sequence>
<comment type="caution">
    <text evidence="4">The sequence shown here is derived from an EMBL/GenBank/DDBJ whole genome shotgun (WGS) entry which is preliminary data.</text>
</comment>
<evidence type="ECO:0000256" key="3">
    <source>
        <dbReference type="SAM" id="MobiDB-lite"/>
    </source>
</evidence>
<dbReference type="Proteomes" id="UP000494106">
    <property type="component" value="Unassembled WGS sequence"/>
</dbReference>
<feature type="compositionally biased region" description="Polar residues" evidence="3">
    <location>
        <begin position="1"/>
        <end position="11"/>
    </location>
</feature>
<dbReference type="Pfam" id="PF07491">
    <property type="entry name" value="PPI_Ypi1"/>
    <property type="match status" value="1"/>
</dbReference>
<feature type="region of interest" description="Disordered" evidence="3">
    <location>
        <begin position="83"/>
        <end position="139"/>
    </location>
</feature>
<feature type="region of interest" description="Disordered" evidence="3">
    <location>
        <begin position="1"/>
        <end position="30"/>
    </location>
</feature>
<evidence type="ECO:0000313" key="4">
    <source>
        <dbReference type="EMBL" id="CAB3248113.1"/>
    </source>
</evidence>
<gene>
    <name evidence="4" type="ORF">APLA_LOCUS11507</name>
</gene>
<name>A0A8S1AP96_ARCPL</name>
<proteinExistence type="predicted"/>
<accession>A0A8S1AP96</accession>
<dbReference type="GO" id="GO:0005634">
    <property type="term" value="C:nucleus"/>
    <property type="evidence" value="ECO:0007669"/>
    <property type="project" value="TreeGrafter"/>
</dbReference>
<dbReference type="AlphaFoldDB" id="A0A8S1AP96"/>
<dbReference type="GO" id="GO:0008157">
    <property type="term" value="F:protein phosphatase 1 binding"/>
    <property type="evidence" value="ECO:0007669"/>
    <property type="project" value="TreeGrafter"/>
</dbReference>
<evidence type="ECO:0000256" key="2">
    <source>
        <dbReference type="ARBA" id="ARBA00031039"/>
    </source>
</evidence>
<organism evidence="4 5">
    <name type="scientific">Arctia plantaginis</name>
    <name type="common">Wood tiger moth</name>
    <name type="synonym">Phalaena plantaginis</name>
    <dbReference type="NCBI Taxonomy" id="874455"/>
    <lineage>
        <taxon>Eukaryota</taxon>
        <taxon>Metazoa</taxon>
        <taxon>Ecdysozoa</taxon>
        <taxon>Arthropoda</taxon>
        <taxon>Hexapoda</taxon>
        <taxon>Insecta</taxon>
        <taxon>Pterygota</taxon>
        <taxon>Neoptera</taxon>
        <taxon>Endopterygota</taxon>
        <taxon>Lepidoptera</taxon>
        <taxon>Glossata</taxon>
        <taxon>Ditrysia</taxon>
        <taxon>Noctuoidea</taxon>
        <taxon>Erebidae</taxon>
        <taxon>Arctiinae</taxon>
        <taxon>Arctia</taxon>
    </lineage>
</organism>
<dbReference type="OrthoDB" id="307488at2759"/>
<evidence type="ECO:0000256" key="1">
    <source>
        <dbReference type="ARBA" id="ARBA00021994"/>
    </source>
</evidence>
<dbReference type="EMBL" id="CADEBC010000532">
    <property type="protein sequence ID" value="CAB3248113.1"/>
    <property type="molecule type" value="Genomic_DNA"/>
</dbReference>
<protein>
    <recommendedName>
        <fullName evidence="1">E3 ubiquitin-protein ligase PPP1R11</fullName>
    </recommendedName>
    <alternativeName>
        <fullName evidence="2">Protein phosphatase 1 regulatory subunit 11</fullName>
    </alternativeName>
</protein>
<feature type="compositionally biased region" description="Polar residues" evidence="3">
    <location>
        <begin position="88"/>
        <end position="107"/>
    </location>
</feature>
<dbReference type="PANTHER" id="PTHR20835:SF0">
    <property type="entry name" value="E3 UBIQUITIN-PROTEIN LIGASE PPP1R11"/>
    <property type="match status" value="1"/>
</dbReference>
<dbReference type="PANTHER" id="PTHR20835">
    <property type="entry name" value="E3 UBIQUITIN-PROTEIN LIGASE PPP1R11-RELATED"/>
    <property type="match status" value="1"/>
</dbReference>
<evidence type="ECO:0000313" key="5">
    <source>
        <dbReference type="Proteomes" id="UP000494106"/>
    </source>
</evidence>
<dbReference type="GO" id="GO:0004865">
    <property type="term" value="F:protein serine/threonine phosphatase inhibitor activity"/>
    <property type="evidence" value="ECO:0007669"/>
    <property type="project" value="InterPro"/>
</dbReference>
<reference evidence="4 5" key="1">
    <citation type="submission" date="2020-04" db="EMBL/GenBank/DDBJ databases">
        <authorList>
            <person name="Wallbank WR R."/>
            <person name="Pardo Diaz C."/>
            <person name="Kozak K."/>
            <person name="Martin S."/>
            <person name="Jiggins C."/>
            <person name="Moest M."/>
            <person name="Warren A I."/>
            <person name="Byers J.R.P. K."/>
            <person name="Montejo-Kovacevich G."/>
            <person name="Yen C E."/>
        </authorList>
    </citation>
    <scope>NUCLEOTIDE SEQUENCE [LARGE SCALE GENOMIC DNA]</scope>
</reference>
<keyword evidence="5" id="KW-1185">Reference proteome</keyword>
<dbReference type="InterPro" id="IPR011107">
    <property type="entry name" value="PPI_Ypi1"/>
</dbReference>